<organism evidence="2 3">
    <name type="scientific">Galerina marginata (strain CBS 339.88)</name>
    <dbReference type="NCBI Taxonomy" id="685588"/>
    <lineage>
        <taxon>Eukaryota</taxon>
        <taxon>Fungi</taxon>
        <taxon>Dikarya</taxon>
        <taxon>Basidiomycota</taxon>
        <taxon>Agaricomycotina</taxon>
        <taxon>Agaricomycetes</taxon>
        <taxon>Agaricomycetidae</taxon>
        <taxon>Agaricales</taxon>
        <taxon>Agaricineae</taxon>
        <taxon>Strophariaceae</taxon>
        <taxon>Galerina</taxon>
    </lineage>
</organism>
<dbReference type="HOGENOM" id="CLU_061605_0_0_1"/>
<sequence length="379" mass="44337">MPVQSLASSSRRSLTPHPSFGADEVEGQSFNTSIRSESSFDADDDANHVPRNVPNPYPAYLRFPLRRYLNECGLPFFVYRGKDSLMEEKQMRSAMRWPDIHSLRVKPHAPRNLKFVKRLMKYTDMTHEITTYFSQINKEEMCNHPSTEYEFRAAFRLPCKDIVHFEESDVNALSDIQNETEVVTLLNRYVFDTVLAVISVMHRFNPEDPNDRPLIEKFRFRIANSLLFDRYAKWDIFTLPCPNEFTIPLIVIFIHPCHFGVEDFERLVEQRAIPEGSLEAPKDPSDIIWAVLYEILKGRGRRFVVTNYVRWAFGLFDPLYTSAAITDIYESKLVDIFGKPTHVPQRQVCNPIELLVRWMTAVPEKEATYDHNYQRHIIH</sequence>
<dbReference type="Proteomes" id="UP000027222">
    <property type="component" value="Unassembled WGS sequence"/>
</dbReference>
<feature type="compositionally biased region" description="Polar residues" evidence="1">
    <location>
        <begin position="1"/>
        <end position="13"/>
    </location>
</feature>
<dbReference type="OrthoDB" id="2997350at2759"/>
<dbReference type="AlphaFoldDB" id="A0A067SH02"/>
<reference evidence="3" key="1">
    <citation type="journal article" date="2014" name="Proc. Natl. Acad. Sci. U.S.A.">
        <title>Extensive sampling of basidiomycete genomes demonstrates inadequacy of the white-rot/brown-rot paradigm for wood decay fungi.</title>
        <authorList>
            <person name="Riley R."/>
            <person name="Salamov A.A."/>
            <person name="Brown D.W."/>
            <person name="Nagy L.G."/>
            <person name="Floudas D."/>
            <person name="Held B.W."/>
            <person name="Levasseur A."/>
            <person name="Lombard V."/>
            <person name="Morin E."/>
            <person name="Otillar R."/>
            <person name="Lindquist E.A."/>
            <person name="Sun H."/>
            <person name="LaButti K.M."/>
            <person name="Schmutz J."/>
            <person name="Jabbour D."/>
            <person name="Luo H."/>
            <person name="Baker S.E."/>
            <person name="Pisabarro A.G."/>
            <person name="Walton J.D."/>
            <person name="Blanchette R.A."/>
            <person name="Henrissat B."/>
            <person name="Martin F."/>
            <person name="Cullen D."/>
            <person name="Hibbett D.S."/>
            <person name="Grigoriev I.V."/>
        </authorList>
    </citation>
    <scope>NUCLEOTIDE SEQUENCE [LARGE SCALE GENOMIC DNA]</scope>
    <source>
        <strain evidence="3">CBS 339.88</strain>
    </source>
</reference>
<dbReference type="EMBL" id="KL142398">
    <property type="protein sequence ID" value="KDR70230.1"/>
    <property type="molecule type" value="Genomic_DNA"/>
</dbReference>
<evidence type="ECO:0000313" key="2">
    <source>
        <dbReference type="EMBL" id="KDR70230.1"/>
    </source>
</evidence>
<proteinExistence type="predicted"/>
<name>A0A067SH02_GALM3</name>
<feature type="region of interest" description="Disordered" evidence="1">
    <location>
        <begin position="1"/>
        <end position="28"/>
    </location>
</feature>
<keyword evidence="3" id="KW-1185">Reference proteome</keyword>
<accession>A0A067SH02</accession>
<protein>
    <submittedName>
        <fullName evidence="2">Uncharacterized protein</fullName>
    </submittedName>
</protein>
<gene>
    <name evidence="2" type="ORF">GALMADRAFT_127888</name>
</gene>
<evidence type="ECO:0000256" key="1">
    <source>
        <dbReference type="SAM" id="MobiDB-lite"/>
    </source>
</evidence>
<evidence type="ECO:0000313" key="3">
    <source>
        <dbReference type="Proteomes" id="UP000027222"/>
    </source>
</evidence>